<evidence type="ECO:0000313" key="2">
    <source>
        <dbReference type="Proteomes" id="UP000184330"/>
    </source>
</evidence>
<dbReference type="PANTHER" id="PTHR11188">
    <property type="entry name" value="ARRESTIN DOMAIN CONTAINING PROTEIN"/>
    <property type="match status" value="1"/>
</dbReference>
<accession>A0A1L7X9H7</accession>
<evidence type="ECO:0000313" key="1">
    <source>
        <dbReference type="EMBL" id="CZR61646.1"/>
    </source>
</evidence>
<organism evidence="1 2">
    <name type="scientific">Phialocephala subalpina</name>
    <dbReference type="NCBI Taxonomy" id="576137"/>
    <lineage>
        <taxon>Eukaryota</taxon>
        <taxon>Fungi</taxon>
        <taxon>Dikarya</taxon>
        <taxon>Ascomycota</taxon>
        <taxon>Pezizomycotina</taxon>
        <taxon>Leotiomycetes</taxon>
        <taxon>Helotiales</taxon>
        <taxon>Mollisiaceae</taxon>
        <taxon>Phialocephala</taxon>
        <taxon>Phialocephala fortinii species complex</taxon>
    </lineage>
</organism>
<dbReference type="AlphaFoldDB" id="A0A1L7X9H7"/>
<sequence>MKATIQLDRPIGAHSLPFTSTDYVSGTVHLILHRDDAVSRITLELSGTLHSCVVAVATNPLDGTLEAVDSHKLFEKCLTIFPPRDIPISPKGFSLSKGTRAFPFQIRLPILSTCHSTKDWIAHCNTTLPPSFKVQVQNNVARSEMKYYLKVKIERPGRFRPDITELQELKFTPLDPSLPPPMLRSFHSKGSRYLSQQPVGASTSLSRTTVPRLDSRMVTLEATLPSPAIIYTKGSLPLKVSAVVEQGATHLTPPIWLYTLYVILRTELTVTVGPNSTTWPVLHELINVSGLDTELQNEPPVELNDDLWKDCVVPDVTPSFTTCTHMQQHFLVVTGGFSYGDNGPIQTIKTTINIDIHSGMKPAPNLTDGGEWEQAMDSEQLPFIPWRLGSERHLGILGRSSSMSRRTPPPVYY</sequence>
<dbReference type="GO" id="GO:0031625">
    <property type="term" value="F:ubiquitin protein ligase binding"/>
    <property type="evidence" value="ECO:0007669"/>
    <property type="project" value="TreeGrafter"/>
</dbReference>
<reference evidence="1 2" key="1">
    <citation type="submission" date="2016-03" db="EMBL/GenBank/DDBJ databases">
        <authorList>
            <person name="Ploux O."/>
        </authorList>
    </citation>
    <scope>NUCLEOTIDE SEQUENCE [LARGE SCALE GENOMIC DNA]</scope>
    <source>
        <strain evidence="1 2">UAMH 11012</strain>
    </source>
</reference>
<dbReference type="InterPro" id="IPR050357">
    <property type="entry name" value="Arrestin_domain-protein"/>
</dbReference>
<dbReference type="GO" id="GO:0005886">
    <property type="term" value="C:plasma membrane"/>
    <property type="evidence" value="ECO:0007669"/>
    <property type="project" value="TreeGrafter"/>
</dbReference>
<proteinExistence type="predicted"/>
<dbReference type="CDD" id="cd22952">
    <property type="entry name" value="ART10-like"/>
    <property type="match status" value="1"/>
</dbReference>
<dbReference type="OrthoDB" id="3365616at2759"/>
<dbReference type="STRING" id="576137.A0A1L7X9H7"/>
<dbReference type="GO" id="GO:0030674">
    <property type="term" value="F:protein-macromolecule adaptor activity"/>
    <property type="evidence" value="ECO:0007669"/>
    <property type="project" value="TreeGrafter"/>
</dbReference>
<dbReference type="InterPro" id="IPR014752">
    <property type="entry name" value="Arrestin-like_C"/>
</dbReference>
<protein>
    <recommendedName>
        <fullName evidence="3">Arrestin-like N-terminal domain-containing protein</fullName>
    </recommendedName>
</protein>
<dbReference type="GO" id="GO:0070086">
    <property type="term" value="P:ubiquitin-dependent endocytosis"/>
    <property type="evidence" value="ECO:0007669"/>
    <property type="project" value="TreeGrafter"/>
</dbReference>
<name>A0A1L7X9H7_9HELO</name>
<dbReference type="Proteomes" id="UP000184330">
    <property type="component" value="Unassembled WGS sequence"/>
</dbReference>
<gene>
    <name evidence="1" type="ORF">PAC_11543</name>
</gene>
<keyword evidence="2" id="KW-1185">Reference proteome</keyword>
<dbReference type="EMBL" id="FJOG01000018">
    <property type="protein sequence ID" value="CZR61646.1"/>
    <property type="molecule type" value="Genomic_DNA"/>
</dbReference>
<dbReference type="GO" id="GO:0005829">
    <property type="term" value="C:cytosol"/>
    <property type="evidence" value="ECO:0007669"/>
    <property type="project" value="TreeGrafter"/>
</dbReference>
<dbReference type="Gene3D" id="2.60.40.640">
    <property type="match status" value="1"/>
</dbReference>
<evidence type="ECO:0008006" key="3">
    <source>
        <dbReference type="Google" id="ProtNLM"/>
    </source>
</evidence>
<dbReference type="PANTHER" id="PTHR11188:SF166">
    <property type="entry name" value="ARRESTIN (OR S-ANTIGEN), N-TERMINAL DOMAIN PROTEIN (AFU_ORTHOLOGUE AFUA_7G02050)"/>
    <property type="match status" value="1"/>
</dbReference>